<name>A0ACC1XWZ0_MELAZ</name>
<keyword evidence="2" id="KW-1185">Reference proteome</keyword>
<dbReference type="Proteomes" id="UP001164539">
    <property type="component" value="Chromosome 7"/>
</dbReference>
<evidence type="ECO:0000313" key="1">
    <source>
        <dbReference type="EMBL" id="KAJ4715478.1"/>
    </source>
</evidence>
<organism evidence="1 2">
    <name type="scientific">Melia azedarach</name>
    <name type="common">Chinaberry tree</name>
    <dbReference type="NCBI Taxonomy" id="155640"/>
    <lineage>
        <taxon>Eukaryota</taxon>
        <taxon>Viridiplantae</taxon>
        <taxon>Streptophyta</taxon>
        <taxon>Embryophyta</taxon>
        <taxon>Tracheophyta</taxon>
        <taxon>Spermatophyta</taxon>
        <taxon>Magnoliopsida</taxon>
        <taxon>eudicotyledons</taxon>
        <taxon>Gunneridae</taxon>
        <taxon>Pentapetalae</taxon>
        <taxon>rosids</taxon>
        <taxon>malvids</taxon>
        <taxon>Sapindales</taxon>
        <taxon>Meliaceae</taxon>
        <taxon>Melia</taxon>
    </lineage>
</organism>
<gene>
    <name evidence="1" type="ORF">OWV82_013833</name>
</gene>
<accession>A0ACC1XWZ0</accession>
<sequence length="373" mass="40834">MCWALKVANQQREKKVERSSEIDQWLYHPSGQYSDEGTTSRAWREREMSAMVSALAHVVSGDVVPPQSNELDMNVNAGDSSASVSSSSSASSRVGTRNKRGREMEGGGEFSTRLSREVGNQFSHGAGSSSSGVRATESSSIAGARYEYSCSGNERITQEPRRRYRGVRQRPWGKWAAEIRDPFKAARVWLGTFDTAEDAARAYDEAALRFRGNKAKLNFPENVKLVVSSSATENPYPNPMAATQLTISDSPETLLPISISAVTDPIVHSQPHDYSPLSANQISSASYLDYSRFVLDFAEYQMSPYDQQLLLSSSMAFTSSSSPSPPPASLPLFLPVQPPVQFMPAATTESDSAHFSVPPWTRSSHYPPPPPPP</sequence>
<comment type="caution">
    <text evidence="1">The sequence shown here is derived from an EMBL/GenBank/DDBJ whole genome shotgun (WGS) entry which is preliminary data.</text>
</comment>
<dbReference type="EMBL" id="CM051400">
    <property type="protein sequence ID" value="KAJ4715478.1"/>
    <property type="molecule type" value="Genomic_DNA"/>
</dbReference>
<evidence type="ECO:0000313" key="2">
    <source>
        <dbReference type="Proteomes" id="UP001164539"/>
    </source>
</evidence>
<reference evidence="1 2" key="1">
    <citation type="journal article" date="2023" name="Science">
        <title>Complex scaffold remodeling in plant triterpene biosynthesis.</title>
        <authorList>
            <person name="De La Pena R."/>
            <person name="Hodgson H."/>
            <person name="Liu J.C."/>
            <person name="Stephenson M.J."/>
            <person name="Martin A.C."/>
            <person name="Owen C."/>
            <person name="Harkess A."/>
            <person name="Leebens-Mack J."/>
            <person name="Jimenez L.E."/>
            <person name="Osbourn A."/>
            <person name="Sattely E.S."/>
        </authorList>
    </citation>
    <scope>NUCLEOTIDE SEQUENCE [LARGE SCALE GENOMIC DNA]</scope>
    <source>
        <strain evidence="2">cv. JPN11</strain>
        <tissue evidence="1">Leaf</tissue>
    </source>
</reference>
<protein>
    <submittedName>
        <fullName evidence="1">Ethylene-responsive transcription factor</fullName>
    </submittedName>
</protein>
<proteinExistence type="predicted"/>